<dbReference type="GO" id="GO:0016740">
    <property type="term" value="F:transferase activity"/>
    <property type="evidence" value="ECO:0007669"/>
    <property type="project" value="UniProtKB-KW"/>
</dbReference>
<dbReference type="CDD" id="cd16913">
    <property type="entry name" value="YkuD_like"/>
    <property type="match status" value="1"/>
</dbReference>
<gene>
    <name evidence="10" type="ORF">CSQ86_05555</name>
</gene>
<feature type="active site" description="Proton donor/acceptor" evidence="6">
    <location>
        <position position="493"/>
    </location>
</feature>
<organism evidence="10 11">
    <name type="scientific">Bifidobacterium felsineum</name>
    <dbReference type="NCBI Taxonomy" id="2045440"/>
    <lineage>
        <taxon>Bacteria</taxon>
        <taxon>Bacillati</taxon>
        <taxon>Actinomycetota</taxon>
        <taxon>Actinomycetes</taxon>
        <taxon>Bifidobacteriales</taxon>
        <taxon>Bifidobacteriaceae</taxon>
        <taxon>Bifidobacterium</taxon>
    </lineage>
</organism>
<evidence type="ECO:0000313" key="10">
    <source>
        <dbReference type="EMBL" id="PJM77346.1"/>
    </source>
</evidence>
<dbReference type="PANTHER" id="PTHR30582:SF2">
    <property type="entry name" value="L,D-TRANSPEPTIDASE YCIB-RELATED"/>
    <property type="match status" value="1"/>
</dbReference>
<dbReference type="SUPFAM" id="SSF141523">
    <property type="entry name" value="L,D-transpeptidase catalytic domain-like"/>
    <property type="match status" value="1"/>
</dbReference>
<dbReference type="AlphaFoldDB" id="A0A2M9HKK0"/>
<accession>A0A2M9HKK0</accession>
<dbReference type="Proteomes" id="UP000229239">
    <property type="component" value="Unassembled WGS sequence"/>
</dbReference>
<evidence type="ECO:0000256" key="1">
    <source>
        <dbReference type="ARBA" id="ARBA00004752"/>
    </source>
</evidence>
<dbReference type="GO" id="GO:0071972">
    <property type="term" value="F:peptidoglycan L,D-transpeptidase activity"/>
    <property type="evidence" value="ECO:0007669"/>
    <property type="project" value="TreeGrafter"/>
</dbReference>
<dbReference type="PROSITE" id="PS52029">
    <property type="entry name" value="LD_TPASE"/>
    <property type="match status" value="1"/>
</dbReference>
<dbReference type="UniPathway" id="UPA00219"/>
<evidence type="ECO:0000256" key="4">
    <source>
        <dbReference type="ARBA" id="ARBA00022984"/>
    </source>
</evidence>
<dbReference type="GO" id="GO:0071555">
    <property type="term" value="P:cell wall organization"/>
    <property type="evidence" value="ECO:0007669"/>
    <property type="project" value="UniProtKB-UniRule"/>
</dbReference>
<dbReference type="OrthoDB" id="3176960at2"/>
<sequence>MTDNYGQMMGAPQPGAARSVSDGETTAVFPPFDVAQPIQEIDDHTLQVRHGKRHVIWPWIVLGVVAVFAAGLGGGFWFFQSHALPGVTLWGNPVMGQSQSHIAEQIDDAVSNATVSVKYEGRTAKVSLKDLGLSVDSDAIASDVLNAKRGDAWWQQYAFWVKKNVTAAPANTAAADNATLNAKLGVNEVKPVDAKVQLNADGNGFDVIAGQQGEGLDAKPVAQSALASVKSLGNEPAKAVTVSLKSTEPVVTDTIANEAKTTLDNLVKTPVEIKVKDHAIAAIDASALASSMRVDANTNGKLSSQETRNGYVVFDSEKLQQYYENTIKKNLHTGREDREVVVNNDGDELKVIKEGHDGVTVAEGADTHVGQDAIEALAKGNGSVTVEGTVDPMQTKTTKRHVVVDLSDGKVYAYENDQLIKTMNMSAGEGNVRGTGQCTGDLCTPTGDFKIWLKYQSQDMSGNLTLSDGSSSKWDVKDVGFVNYFSKSGCAIHRIVSPMSDAAIGAMNANTSHGCVGIGWDVAEWFYGWCLDGTSVHVQA</sequence>
<dbReference type="RefSeq" id="WP_100494104.1">
    <property type="nucleotide sequence ID" value="NZ_PEBJ01000002.1"/>
</dbReference>
<feature type="domain" description="L,D-TPase catalytic" evidence="9">
    <location>
        <begin position="400"/>
        <end position="539"/>
    </location>
</feature>
<evidence type="ECO:0000256" key="7">
    <source>
        <dbReference type="SAM" id="MobiDB-lite"/>
    </source>
</evidence>
<evidence type="ECO:0000256" key="6">
    <source>
        <dbReference type="PROSITE-ProRule" id="PRU01373"/>
    </source>
</evidence>
<dbReference type="GO" id="GO:0008360">
    <property type="term" value="P:regulation of cell shape"/>
    <property type="evidence" value="ECO:0007669"/>
    <property type="project" value="UniProtKB-UniRule"/>
</dbReference>
<dbReference type="PANTHER" id="PTHR30582">
    <property type="entry name" value="L,D-TRANSPEPTIDASE"/>
    <property type="match status" value="1"/>
</dbReference>
<keyword evidence="11" id="KW-1185">Reference proteome</keyword>
<keyword evidence="3 6" id="KW-0133">Cell shape</keyword>
<keyword evidence="8" id="KW-1133">Transmembrane helix</keyword>
<name>A0A2M9HKK0_9BIFI</name>
<evidence type="ECO:0000256" key="3">
    <source>
        <dbReference type="ARBA" id="ARBA00022960"/>
    </source>
</evidence>
<evidence type="ECO:0000256" key="2">
    <source>
        <dbReference type="ARBA" id="ARBA00022679"/>
    </source>
</evidence>
<feature type="transmembrane region" description="Helical" evidence="8">
    <location>
        <begin position="56"/>
        <end position="79"/>
    </location>
</feature>
<dbReference type="InterPro" id="IPR005490">
    <property type="entry name" value="LD_TPept_cat_dom"/>
</dbReference>
<feature type="region of interest" description="Disordered" evidence="7">
    <location>
        <begin position="1"/>
        <end position="23"/>
    </location>
</feature>
<evidence type="ECO:0000256" key="5">
    <source>
        <dbReference type="ARBA" id="ARBA00023316"/>
    </source>
</evidence>
<dbReference type="GO" id="GO:0005576">
    <property type="term" value="C:extracellular region"/>
    <property type="evidence" value="ECO:0007669"/>
    <property type="project" value="TreeGrafter"/>
</dbReference>
<evidence type="ECO:0000259" key="9">
    <source>
        <dbReference type="PROSITE" id="PS52029"/>
    </source>
</evidence>
<comment type="pathway">
    <text evidence="1 6">Cell wall biogenesis; peptidoglycan biosynthesis.</text>
</comment>
<keyword evidence="8" id="KW-0812">Transmembrane</keyword>
<keyword evidence="4 6" id="KW-0573">Peptidoglycan synthesis</keyword>
<keyword evidence="5 6" id="KW-0961">Cell wall biogenesis/degradation</keyword>
<keyword evidence="8" id="KW-0472">Membrane</keyword>
<evidence type="ECO:0000256" key="8">
    <source>
        <dbReference type="SAM" id="Phobius"/>
    </source>
</evidence>
<dbReference type="Gene3D" id="2.40.440.10">
    <property type="entry name" value="L,D-transpeptidase catalytic domain-like"/>
    <property type="match status" value="1"/>
</dbReference>
<protein>
    <recommendedName>
        <fullName evidence="9">L,D-TPase catalytic domain-containing protein</fullName>
    </recommendedName>
</protein>
<feature type="active site" description="Nucleophile" evidence="6">
    <location>
        <position position="515"/>
    </location>
</feature>
<keyword evidence="2" id="KW-0808">Transferase</keyword>
<comment type="caution">
    <text evidence="10">The sequence shown here is derived from an EMBL/GenBank/DDBJ whole genome shotgun (WGS) entry which is preliminary data.</text>
</comment>
<dbReference type="Pfam" id="PF03734">
    <property type="entry name" value="YkuD"/>
    <property type="match status" value="1"/>
</dbReference>
<dbReference type="InterPro" id="IPR050979">
    <property type="entry name" value="LD-transpeptidase"/>
</dbReference>
<dbReference type="GO" id="GO:0018104">
    <property type="term" value="P:peptidoglycan-protein cross-linking"/>
    <property type="evidence" value="ECO:0007669"/>
    <property type="project" value="TreeGrafter"/>
</dbReference>
<dbReference type="EMBL" id="PEBJ01000002">
    <property type="protein sequence ID" value="PJM77346.1"/>
    <property type="molecule type" value="Genomic_DNA"/>
</dbReference>
<reference evidence="11" key="1">
    <citation type="submission" date="2017-10" db="EMBL/GenBank/DDBJ databases">
        <title>Draft genome sequences of strains TRE 1, TRE 9, TRE H and TRI 7, isolated from tamarins, belonging to four potential novel Bifidobacterium species.</title>
        <authorList>
            <person name="Mattarelli P."/>
            <person name="Modesto M."/>
            <person name="Puglisi E."/>
            <person name="Morelli L."/>
            <person name="Bonetti A."/>
            <person name="Spezio C."/>
            <person name="Sandri C."/>
        </authorList>
    </citation>
    <scope>NUCLEOTIDE SEQUENCE [LARGE SCALE GENOMIC DNA]</scope>
    <source>
        <strain evidence="11">TREH</strain>
    </source>
</reference>
<proteinExistence type="predicted"/>
<dbReference type="InterPro" id="IPR038063">
    <property type="entry name" value="Transpep_catalytic_dom"/>
</dbReference>
<evidence type="ECO:0000313" key="11">
    <source>
        <dbReference type="Proteomes" id="UP000229239"/>
    </source>
</evidence>